<dbReference type="InterPro" id="IPR000160">
    <property type="entry name" value="GGDEF_dom"/>
</dbReference>
<sequence>MKDTAVQITTHELKQQLLDCKSELKAVLQDRDDKFKRLLNFISDLSIVSKGQNFELDNKLAKLRRQLLKFEDIGNYQQDINDIERTLQTQHRQLTSSLDESRHGLMTVASQLLRVKSLPEKNKRELIHFKNEIKNPFHTVWEYLPKIELLIKHYEKVLELQFKQDSEFEIEEQHVALARELFSIIDDLEFKPEQRDKVNTIQAVLANKIDYDELLTAYHVILSLVVDNLLREKSSAQEFLTILNQTLSTVGDITSTVKVQSDKCHSIHQELNQAASNHIANVGVSLSITHDIDELKQQIRTQLSELQTVLTQKQKVELRDKQQLQHSLDSMCKELSQLTDEVSLYKDKLQEQQKLNLLDPLTQLPNRTALEEKLNIEYQKVKRQQSDLWIAVADIDHFKVINDNFGHSTGDKALQVIAKAIKSSLRDSEFVARYGGEEFVLILPDISNDNIKPLLSRVKDRIKSIPFKFKGQPITVTLSIGAAKVASGEDIDSTFNRADSALYQSKEQGRDKVIIDI</sequence>
<dbReference type="Gene3D" id="3.30.70.270">
    <property type="match status" value="1"/>
</dbReference>
<dbReference type="GO" id="GO:0043709">
    <property type="term" value="P:cell adhesion involved in single-species biofilm formation"/>
    <property type="evidence" value="ECO:0007669"/>
    <property type="project" value="TreeGrafter"/>
</dbReference>
<dbReference type="InterPro" id="IPR048516">
    <property type="entry name" value="DGCcoil"/>
</dbReference>
<dbReference type="InterPro" id="IPR043128">
    <property type="entry name" value="Rev_trsase/Diguanyl_cyclase"/>
</dbReference>
<evidence type="ECO:0000313" key="7">
    <source>
        <dbReference type="Proteomes" id="UP000281474"/>
    </source>
</evidence>
<evidence type="ECO:0000256" key="3">
    <source>
        <dbReference type="ARBA" id="ARBA00034247"/>
    </source>
</evidence>
<dbReference type="FunFam" id="3.30.70.270:FF:000001">
    <property type="entry name" value="Diguanylate cyclase domain protein"/>
    <property type="match status" value="1"/>
</dbReference>
<dbReference type="RefSeq" id="WP_121839115.1">
    <property type="nucleotide sequence ID" value="NZ_ML014779.1"/>
</dbReference>
<comment type="cofactor">
    <cofactor evidence="1">
        <name>Mg(2+)</name>
        <dbReference type="ChEBI" id="CHEBI:18420"/>
    </cofactor>
</comment>
<dbReference type="InterPro" id="IPR050469">
    <property type="entry name" value="Diguanylate_Cyclase"/>
</dbReference>
<dbReference type="PANTHER" id="PTHR45138">
    <property type="entry name" value="REGULATORY COMPONENTS OF SENSORY TRANSDUCTION SYSTEM"/>
    <property type="match status" value="1"/>
</dbReference>
<protein>
    <recommendedName>
        <fullName evidence="2">diguanylate cyclase</fullName>
        <ecNumber evidence="2">2.7.7.65</ecNumber>
    </recommendedName>
</protein>
<gene>
    <name evidence="6" type="ORF">D5018_11325</name>
</gene>
<name>A0A3L8PYR3_9GAMM</name>
<proteinExistence type="predicted"/>
<comment type="caution">
    <text evidence="6">The sequence shown here is derived from an EMBL/GenBank/DDBJ whole genome shotgun (WGS) entry which is preliminary data.</text>
</comment>
<dbReference type="EC" id="2.7.7.65" evidence="2"/>
<keyword evidence="4" id="KW-0175">Coiled coil</keyword>
<dbReference type="Proteomes" id="UP000281474">
    <property type="component" value="Unassembled WGS sequence"/>
</dbReference>
<evidence type="ECO:0000259" key="5">
    <source>
        <dbReference type="PROSITE" id="PS50887"/>
    </source>
</evidence>
<dbReference type="Pfam" id="PF20975">
    <property type="entry name" value="DGCcoil"/>
    <property type="match status" value="1"/>
</dbReference>
<dbReference type="PANTHER" id="PTHR45138:SF9">
    <property type="entry name" value="DIGUANYLATE CYCLASE DGCM-RELATED"/>
    <property type="match status" value="1"/>
</dbReference>
<dbReference type="InterPro" id="IPR029787">
    <property type="entry name" value="Nucleotide_cyclase"/>
</dbReference>
<dbReference type="GO" id="GO:1902201">
    <property type="term" value="P:negative regulation of bacterial-type flagellum-dependent cell motility"/>
    <property type="evidence" value="ECO:0007669"/>
    <property type="project" value="TreeGrafter"/>
</dbReference>
<organism evidence="6 7">
    <name type="scientific">Parashewanella curva</name>
    <dbReference type="NCBI Taxonomy" id="2338552"/>
    <lineage>
        <taxon>Bacteria</taxon>
        <taxon>Pseudomonadati</taxon>
        <taxon>Pseudomonadota</taxon>
        <taxon>Gammaproteobacteria</taxon>
        <taxon>Alteromonadales</taxon>
        <taxon>Shewanellaceae</taxon>
        <taxon>Parashewanella</taxon>
    </lineage>
</organism>
<evidence type="ECO:0000256" key="4">
    <source>
        <dbReference type="SAM" id="Coils"/>
    </source>
</evidence>
<dbReference type="SUPFAM" id="SSF55073">
    <property type="entry name" value="Nucleotide cyclase"/>
    <property type="match status" value="1"/>
</dbReference>
<feature type="domain" description="GGDEF" evidence="5">
    <location>
        <begin position="386"/>
        <end position="517"/>
    </location>
</feature>
<accession>A0A3L8PYR3</accession>
<evidence type="ECO:0000256" key="1">
    <source>
        <dbReference type="ARBA" id="ARBA00001946"/>
    </source>
</evidence>
<keyword evidence="7" id="KW-1185">Reference proteome</keyword>
<dbReference type="Pfam" id="PF00990">
    <property type="entry name" value="GGDEF"/>
    <property type="match status" value="1"/>
</dbReference>
<comment type="catalytic activity">
    <reaction evidence="3">
        <text>2 GTP = 3',3'-c-di-GMP + 2 diphosphate</text>
        <dbReference type="Rhea" id="RHEA:24898"/>
        <dbReference type="ChEBI" id="CHEBI:33019"/>
        <dbReference type="ChEBI" id="CHEBI:37565"/>
        <dbReference type="ChEBI" id="CHEBI:58805"/>
        <dbReference type="EC" id="2.7.7.65"/>
    </reaction>
</comment>
<reference evidence="6 7" key="1">
    <citation type="submission" date="2018-09" db="EMBL/GenBank/DDBJ databases">
        <title>Phylogeny of the Shewanellaceae, and recommendation for two new genera, Pseudoshewanella and Parashewanella.</title>
        <authorList>
            <person name="Wang G."/>
        </authorList>
    </citation>
    <scope>NUCLEOTIDE SEQUENCE [LARGE SCALE GENOMIC DNA]</scope>
    <source>
        <strain evidence="6 7">C51</strain>
    </source>
</reference>
<evidence type="ECO:0000313" key="6">
    <source>
        <dbReference type="EMBL" id="RLV59628.1"/>
    </source>
</evidence>
<dbReference type="GO" id="GO:0052621">
    <property type="term" value="F:diguanylate cyclase activity"/>
    <property type="evidence" value="ECO:0007669"/>
    <property type="project" value="UniProtKB-EC"/>
</dbReference>
<feature type="coiled-coil region" evidence="4">
    <location>
        <begin position="292"/>
        <end position="355"/>
    </location>
</feature>
<dbReference type="SMART" id="SM00267">
    <property type="entry name" value="GGDEF"/>
    <property type="match status" value="1"/>
</dbReference>
<dbReference type="CDD" id="cd01949">
    <property type="entry name" value="GGDEF"/>
    <property type="match status" value="1"/>
</dbReference>
<dbReference type="AlphaFoldDB" id="A0A3L8PYR3"/>
<evidence type="ECO:0000256" key="2">
    <source>
        <dbReference type="ARBA" id="ARBA00012528"/>
    </source>
</evidence>
<dbReference type="GO" id="GO:0005886">
    <property type="term" value="C:plasma membrane"/>
    <property type="evidence" value="ECO:0007669"/>
    <property type="project" value="TreeGrafter"/>
</dbReference>
<dbReference type="OrthoDB" id="9812260at2"/>
<dbReference type="EMBL" id="QZEI01000030">
    <property type="protein sequence ID" value="RLV59628.1"/>
    <property type="molecule type" value="Genomic_DNA"/>
</dbReference>
<dbReference type="NCBIfam" id="TIGR00254">
    <property type="entry name" value="GGDEF"/>
    <property type="match status" value="1"/>
</dbReference>
<dbReference type="PROSITE" id="PS50887">
    <property type="entry name" value="GGDEF"/>
    <property type="match status" value="1"/>
</dbReference>